<dbReference type="CDD" id="cd04301">
    <property type="entry name" value="NAT_SF"/>
    <property type="match status" value="1"/>
</dbReference>
<dbReference type="PROSITE" id="PS51186">
    <property type="entry name" value="GNAT"/>
    <property type="match status" value="1"/>
</dbReference>
<name>A0A1U7HID3_9CYAN</name>
<reference evidence="3 4" key="1">
    <citation type="submission" date="2016-11" db="EMBL/GenBank/DDBJ databases">
        <title>Draft Genome Sequences of Nine Cyanobacterial Strains from Diverse Habitats.</title>
        <authorList>
            <person name="Zhu T."/>
            <person name="Hou S."/>
            <person name="Lu X."/>
            <person name="Hess W.R."/>
        </authorList>
    </citation>
    <scope>NUCLEOTIDE SEQUENCE [LARGE SCALE GENOMIC DNA]</scope>
    <source>
        <strain evidence="3 4">NIES-593</strain>
    </source>
</reference>
<dbReference type="InterPro" id="IPR050769">
    <property type="entry name" value="NAT_camello-type"/>
</dbReference>
<evidence type="ECO:0000313" key="3">
    <source>
        <dbReference type="EMBL" id="OKH23298.1"/>
    </source>
</evidence>
<accession>A0A1U7HID3</accession>
<dbReference type="STRING" id="1921803.NIES593_10740"/>
<dbReference type="InterPro" id="IPR000182">
    <property type="entry name" value="GNAT_dom"/>
</dbReference>
<dbReference type="AlphaFoldDB" id="A0A1U7HID3"/>
<dbReference type="EMBL" id="MRCB01000010">
    <property type="protein sequence ID" value="OKH23298.1"/>
    <property type="molecule type" value="Genomic_DNA"/>
</dbReference>
<dbReference type="SUPFAM" id="SSF55729">
    <property type="entry name" value="Acyl-CoA N-acyltransferases (Nat)"/>
    <property type="match status" value="1"/>
</dbReference>
<dbReference type="InterPro" id="IPR016181">
    <property type="entry name" value="Acyl_CoA_acyltransferase"/>
</dbReference>
<dbReference type="PANTHER" id="PTHR13947">
    <property type="entry name" value="GNAT FAMILY N-ACETYLTRANSFERASE"/>
    <property type="match status" value="1"/>
</dbReference>
<dbReference type="Gene3D" id="3.40.630.30">
    <property type="match status" value="1"/>
</dbReference>
<evidence type="ECO:0000259" key="2">
    <source>
        <dbReference type="PROSITE" id="PS51186"/>
    </source>
</evidence>
<dbReference type="Proteomes" id="UP000186868">
    <property type="component" value="Unassembled WGS sequence"/>
</dbReference>
<feature type="domain" description="N-acetyltransferase" evidence="2">
    <location>
        <begin position="8"/>
        <end position="159"/>
    </location>
</feature>
<evidence type="ECO:0000256" key="1">
    <source>
        <dbReference type="ARBA" id="ARBA00022679"/>
    </source>
</evidence>
<sequence>MNNIYRDFTIRNWQERDRAAAASVIEQVLQEYGLPWEPTGADRDVLAVETAYLSAGGEFWVVERQGQIVGTAAYYPIARGEKAVEIRKMYLLPTARGMGLGKHLLEQLENAIAAKRFQEIWLETASVLKQAVLLYEKYGYRSATGVETKRCDRVYVKYL</sequence>
<keyword evidence="1 3" id="KW-0808">Transferase</keyword>
<proteinExistence type="predicted"/>
<dbReference type="OrthoDB" id="5419426at2"/>
<gene>
    <name evidence="3" type="ORF">NIES593_10740</name>
</gene>
<protein>
    <submittedName>
        <fullName evidence="3">GNAT family N-acetyltransferase</fullName>
    </submittedName>
</protein>
<dbReference type="PANTHER" id="PTHR13947:SF37">
    <property type="entry name" value="LD18367P"/>
    <property type="match status" value="1"/>
</dbReference>
<organism evidence="3 4">
    <name type="scientific">Hydrococcus rivularis NIES-593</name>
    <dbReference type="NCBI Taxonomy" id="1921803"/>
    <lineage>
        <taxon>Bacteria</taxon>
        <taxon>Bacillati</taxon>
        <taxon>Cyanobacteriota</taxon>
        <taxon>Cyanophyceae</taxon>
        <taxon>Pleurocapsales</taxon>
        <taxon>Hydrococcaceae</taxon>
        <taxon>Hydrococcus</taxon>
    </lineage>
</organism>
<dbReference type="RefSeq" id="WP_073599573.1">
    <property type="nucleotide sequence ID" value="NZ_MRCB01000010.1"/>
</dbReference>
<evidence type="ECO:0000313" key="4">
    <source>
        <dbReference type="Proteomes" id="UP000186868"/>
    </source>
</evidence>
<keyword evidence="4" id="KW-1185">Reference proteome</keyword>
<comment type="caution">
    <text evidence="3">The sequence shown here is derived from an EMBL/GenBank/DDBJ whole genome shotgun (WGS) entry which is preliminary data.</text>
</comment>
<dbReference type="GO" id="GO:0008080">
    <property type="term" value="F:N-acetyltransferase activity"/>
    <property type="evidence" value="ECO:0007669"/>
    <property type="project" value="InterPro"/>
</dbReference>
<dbReference type="Pfam" id="PF00583">
    <property type="entry name" value="Acetyltransf_1"/>
    <property type="match status" value="1"/>
</dbReference>